<feature type="compositionally biased region" description="Polar residues" evidence="2">
    <location>
        <begin position="54"/>
        <end position="69"/>
    </location>
</feature>
<keyword evidence="1" id="KW-0175">Coiled coil</keyword>
<evidence type="ECO:0000313" key="4">
    <source>
        <dbReference type="Proteomes" id="UP000503349"/>
    </source>
</evidence>
<gene>
    <name evidence="3" type="ORF">EXN66_Car018925</name>
</gene>
<proteinExistence type="predicted"/>
<dbReference type="AlphaFoldDB" id="A0A6G1QL92"/>
<reference evidence="3 4" key="1">
    <citation type="submission" date="2019-02" db="EMBL/GenBank/DDBJ databases">
        <title>Opniocepnalus argus genome.</title>
        <authorList>
            <person name="Zhou C."/>
            <person name="Xiao S."/>
        </authorList>
    </citation>
    <scope>NUCLEOTIDE SEQUENCE [LARGE SCALE GENOMIC DNA]</scope>
    <source>
        <strain evidence="3">OARG1902GOOAL</strain>
        <tissue evidence="3">Muscle</tissue>
    </source>
</reference>
<evidence type="ECO:0000256" key="2">
    <source>
        <dbReference type="SAM" id="MobiDB-lite"/>
    </source>
</evidence>
<dbReference type="EMBL" id="CM015729">
    <property type="protein sequence ID" value="KAF3703237.1"/>
    <property type="molecule type" value="Genomic_DNA"/>
</dbReference>
<name>A0A6G1QL92_CHAAH</name>
<organism evidence="3 4">
    <name type="scientific">Channa argus</name>
    <name type="common">Northern snakehead</name>
    <name type="synonym">Ophicephalus argus</name>
    <dbReference type="NCBI Taxonomy" id="215402"/>
    <lineage>
        <taxon>Eukaryota</taxon>
        <taxon>Metazoa</taxon>
        <taxon>Chordata</taxon>
        <taxon>Craniata</taxon>
        <taxon>Vertebrata</taxon>
        <taxon>Euteleostomi</taxon>
        <taxon>Actinopterygii</taxon>
        <taxon>Neopterygii</taxon>
        <taxon>Teleostei</taxon>
        <taxon>Neoteleostei</taxon>
        <taxon>Acanthomorphata</taxon>
        <taxon>Anabantaria</taxon>
        <taxon>Anabantiformes</taxon>
        <taxon>Channoidei</taxon>
        <taxon>Channidae</taxon>
        <taxon>Channa</taxon>
    </lineage>
</organism>
<feature type="region of interest" description="Disordered" evidence="2">
    <location>
        <begin position="48"/>
        <end position="70"/>
    </location>
</feature>
<evidence type="ECO:0000313" key="3">
    <source>
        <dbReference type="EMBL" id="KAF3703237.1"/>
    </source>
</evidence>
<sequence>MNLQDQNNSLLEAIMEFVESLLEFARGQTEKLEDQYVSANRNFEEGLKERSLDPSGSSGQFTGECSPNVSPEKRHLLAEMRNRLARRDELLAQVENLEAQRAKETIHHLQAHRKLLDILIQCERQKKKLFQNLYGDNVTVCQMFIPWLYRSIGETIRPIQHSFDQSPQEQNLLAEKTGSSCWRYSFDQRKSSDTETQKTVSDLLSTLETLDKVLEGERLETEKYKRQYQGLMHEYKNVSNTMKQRKSSCKCGPDVTPELHTTECKIRFTQDDEDLLDTLDECAGEIMDNVAEVEKQAEEEVEVFTRKVRQKAAENQWDCMWICSAGNRCEQDPDNHLRSKLKLLKDQVKYERDRAEKFEQLRWIVGVTFEDWTKVENQVGKPENQLVETETQSKEETAAVGQGHEVLRLVSVSWLPDGGTSDKSCPLYSVHHLLMSSRYMVEE</sequence>
<keyword evidence="4" id="KW-1185">Reference proteome</keyword>
<evidence type="ECO:0000256" key="1">
    <source>
        <dbReference type="SAM" id="Coils"/>
    </source>
</evidence>
<feature type="coiled-coil region" evidence="1">
    <location>
        <begin position="15"/>
        <end position="42"/>
    </location>
</feature>
<feature type="coiled-coil region" evidence="1">
    <location>
        <begin position="77"/>
        <end position="107"/>
    </location>
</feature>
<reference evidence="4" key="2">
    <citation type="submission" date="2019-02" db="EMBL/GenBank/DDBJ databases">
        <title>Opniocepnalus argus Var Kimnra genome.</title>
        <authorList>
            <person name="Zhou C."/>
            <person name="Xiao S."/>
        </authorList>
    </citation>
    <scope>NUCLEOTIDE SEQUENCE [LARGE SCALE GENOMIC DNA]</scope>
</reference>
<protein>
    <submittedName>
        <fullName evidence="3">Uncharacterized protein</fullName>
    </submittedName>
</protein>
<feature type="coiled-coil region" evidence="1">
    <location>
        <begin position="287"/>
        <end position="314"/>
    </location>
</feature>
<accession>A0A6G1QL92</accession>
<dbReference type="Proteomes" id="UP000503349">
    <property type="component" value="Chromosome 18"/>
</dbReference>